<dbReference type="AlphaFoldDB" id="A0A1X1V4T8"/>
<proteinExistence type="predicted"/>
<reference evidence="2 3" key="1">
    <citation type="submission" date="2016-01" db="EMBL/GenBank/DDBJ databases">
        <title>The new phylogeny of the genus Mycobacterium.</title>
        <authorList>
            <person name="Tarcisio F."/>
            <person name="Conor M."/>
            <person name="Antonella G."/>
            <person name="Elisabetta G."/>
            <person name="Giulia F.S."/>
            <person name="Sara T."/>
            <person name="Anna F."/>
            <person name="Clotilde B."/>
            <person name="Roberto B."/>
            <person name="Veronica D.S."/>
            <person name="Fabio R."/>
            <person name="Monica P."/>
            <person name="Olivier J."/>
            <person name="Enrico T."/>
            <person name="Nicola S."/>
        </authorList>
    </citation>
    <scope>NUCLEOTIDE SEQUENCE [LARGE SCALE GENOMIC DNA]</scope>
    <source>
        <strain evidence="2 3">DSM 45731</strain>
    </source>
</reference>
<dbReference type="OrthoDB" id="63962at2"/>
<dbReference type="RefSeq" id="WP_085194518.1">
    <property type="nucleotide sequence ID" value="NZ_JACKVI010000007.1"/>
</dbReference>
<evidence type="ECO:0000313" key="2">
    <source>
        <dbReference type="EMBL" id="ORV63948.1"/>
    </source>
</evidence>
<dbReference type="STRING" id="1260918.AWC06_08155"/>
<protein>
    <recommendedName>
        <fullName evidence="4">Gluconate 2-dehydrogenase</fullName>
    </recommendedName>
</protein>
<evidence type="ECO:0008006" key="4">
    <source>
        <dbReference type="Google" id="ProtNLM"/>
    </source>
</evidence>
<comment type="caution">
    <text evidence="2">The sequence shown here is derived from an EMBL/GenBank/DDBJ whole genome shotgun (WGS) entry which is preliminary data.</text>
</comment>
<organism evidence="2 3">
    <name type="scientific">Mycobacterium fragae</name>
    <dbReference type="NCBI Taxonomy" id="1260918"/>
    <lineage>
        <taxon>Bacteria</taxon>
        <taxon>Bacillati</taxon>
        <taxon>Actinomycetota</taxon>
        <taxon>Actinomycetes</taxon>
        <taxon>Mycobacteriales</taxon>
        <taxon>Mycobacteriaceae</taxon>
        <taxon>Mycobacterium</taxon>
    </lineage>
</organism>
<keyword evidence="3" id="KW-1185">Reference proteome</keyword>
<feature type="region of interest" description="Disordered" evidence="1">
    <location>
        <begin position="1"/>
        <end position="31"/>
    </location>
</feature>
<gene>
    <name evidence="2" type="ORF">AWC06_08155</name>
</gene>
<accession>A0A1X1V4T8</accession>
<dbReference type="InterPro" id="IPR027056">
    <property type="entry name" value="Gluconate_2DH_su3"/>
</dbReference>
<dbReference type="Proteomes" id="UP000194000">
    <property type="component" value="Unassembled WGS sequence"/>
</dbReference>
<evidence type="ECO:0000313" key="3">
    <source>
        <dbReference type="Proteomes" id="UP000194000"/>
    </source>
</evidence>
<dbReference type="EMBL" id="LQOW01000005">
    <property type="protein sequence ID" value="ORV63948.1"/>
    <property type="molecule type" value="Genomic_DNA"/>
</dbReference>
<evidence type="ECO:0000256" key="1">
    <source>
        <dbReference type="SAM" id="MobiDB-lite"/>
    </source>
</evidence>
<sequence length="248" mass="27602">MPDRPDIASGKHLPNLRPDGKPLHPSWLPRQRRGVTPQMIGRYPDYDVLSTVDTWDEATRKVVLARLEKPGPLRFFDSAQEPTLRAFCDTVLAQDGEPRIPVAEFVDAKLADGRLDGFQYADMPDDRDTWRLVLNGLDEAARDAGAESFAAAEAKTRESVVQRFADAQLYGGSWEKLNVSRAWSVVMRGALSAFYSHPWAWNEIGFGGPAYPRGFMRLGGVGIREPFEKPGATSEDPVKTIEEEDIDG</sequence>
<name>A0A1X1V4T8_9MYCO</name>
<feature type="region of interest" description="Disordered" evidence="1">
    <location>
        <begin position="226"/>
        <end position="248"/>
    </location>
</feature>
<dbReference type="Pfam" id="PF13618">
    <property type="entry name" value="Gluconate_2-dh3"/>
    <property type="match status" value="1"/>
</dbReference>